<dbReference type="GO" id="GO:0042383">
    <property type="term" value="C:sarcolemma"/>
    <property type="evidence" value="ECO:0007669"/>
    <property type="project" value="UniProtKB-SubCell"/>
</dbReference>
<dbReference type="InterPro" id="IPR044492">
    <property type="entry name" value="P_typ_ATPase_HD_dom"/>
</dbReference>
<feature type="transmembrane region" description="Helical" evidence="20">
    <location>
        <begin position="843"/>
        <end position="866"/>
    </location>
</feature>
<proteinExistence type="inferred from homology"/>
<gene>
    <name evidence="23" type="primary">Atp1a1</name>
    <name evidence="23" type="ORF">PROATE_R09149</name>
</gene>
<keyword evidence="10 20" id="KW-0547">Nucleotide-binding</keyword>
<dbReference type="GO" id="GO:0046872">
    <property type="term" value="F:metal ion binding"/>
    <property type="evidence" value="ECO:0007669"/>
    <property type="project" value="UniProtKB-KW"/>
</dbReference>
<dbReference type="FunFam" id="1.20.1110.10:FF:000095">
    <property type="entry name" value="Sodium/potassium-transporting ATPase subunit alpha-1"/>
    <property type="match status" value="2"/>
</dbReference>
<dbReference type="InterPro" id="IPR059000">
    <property type="entry name" value="ATPase_P-type_domA"/>
</dbReference>
<dbReference type="InterPro" id="IPR001757">
    <property type="entry name" value="P_typ_ATPase"/>
</dbReference>
<feature type="non-terminal residue" evidence="23">
    <location>
        <position position="1"/>
    </location>
</feature>
<dbReference type="InterPro" id="IPR006068">
    <property type="entry name" value="ATPase_P-typ_cation-transptr_C"/>
</dbReference>
<evidence type="ECO:0000256" key="20">
    <source>
        <dbReference type="RuleBase" id="RU362084"/>
    </source>
</evidence>
<feature type="transmembrane region" description="Helical" evidence="20">
    <location>
        <begin position="123"/>
        <end position="143"/>
    </location>
</feature>
<keyword evidence="24" id="KW-1185">Reference proteome</keyword>
<dbReference type="PROSITE" id="PS00154">
    <property type="entry name" value="ATPASE_E1_E2"/>
    <property type="match status" value="1"/>
</dbReference>
<evidence type="ECO:0000313" key="23">
    <source>
        <dbReference type="EMBL" id="NWS42040.1"/>
    </source>
</evidence>
<evidence type="ECO:0000256" key="16">
    <source>
        <dbReference type="ARBA" id="ARBA00023053"/>
    </source>
</evidence>
<comment type="similarity">
    <text evidence="2 20">Belongs to the cation transport ATPase (P-type) (TC 3.A.3) family. Type IIC subfamily.</text>
</comment>
<keyword evidence="17 20" id="KW-0406">Ion transport</keyword>
<keyword evidence="12" id="KW-0460">Magnesium</keyword>
<dbReference type="GO" id="GO:0005890">
    <property type="term" value="C:sodium:potassium-exchanging ATPase complex"/>
    <property type="evidence" value="ECO:0007669"/>
    <property type="project" value="TreeGrafter"/>
</dbReference>
<keyword evidence="16" id="KW-0915">Sodium</keyword>
<dbReference type="OrthoDB" id="3352408at2759"/>
<keyword evidence="14" id="KW-1278">Translocase</keyword>
<evidence type="ECO:0000256" key="1">
    <source>
        <dbReference type="ARBA" id="ARBA00004415"/>
    </source>
</evidence>
<keyword evidence="4" id="KW-1003">Cell membrane</keyword>
<evidence type="ECO:0000256" key="2">
    <source>
        <dbReference type="ARBA" id="ARBA00006934"/>
    </source>
</evidence>
<dbReference type="InterPro" id="IPR023299">
    <property type="entry name" value="ATPase_P-typ_cyto_dom_N"/>
</dbReference>
<dbReference type="SFLD" id="SFLDF00027">
    <property type="entry name" value="p-type_atpase"/>
    <property type="match status" value="1"/>
</dbReference>
<keyword evidence="15 20" id="KW-1133">Transmembrane helix</keyword>
<evidence type="ECO:0000256" key="19">
    <source>
        <dbReference type="ARBA" id="ARBA00023201"/>
    </source>
</evidence>
<feature type="transmembrane region" description="Helical" evidence="20">
    <location>
        <begin position="285"/>
        <end position="309"/>
    </location>
</feature>
<keyword evidence="9 20" id="KW-0479">Metal-binding</keyword>
<keyword evidence="3 20" id="KW-0813">Transport</keyword>
<dbReference type="InterPro" id="IPR023214">
    <property type="entry name" value="HAD_sf"/>
</dbReference>
<dbReference type="Pfam" id="PF00690">
    <property type="entry name" value="Cation_ATPase_N"/>
    <property type="match status" value="1"/>
</dbReference>
<dbReference type="Pfam" id="PF00122">
    <property type="entry name" value="E1-E2_ATPase"/>
    <property type="match status" value="1"/>
</dbReference>
<feature type="transmembrane region" description="Helical" evidence="20">
    <location>
        <begin position="947"/>
        <end position="964"/>
    </location>
</feature>
<dbReference type="InterPro" id="IPR004014">
    <property type="entry name" value="ATPase_P-typ_cation-transptr_N"/>
</dbReference>
<feature type="transmembrane region" description="Helical" evidence="20">
    <location>
        <begin position="315"/>
        <end position="338"/>
    </location>
</feature>
<evidence type="ECO:0000256" key="17">
    <source>
        <dbReference type="ARBA" id="ARBA00023065"/>
    </source>
</evidence>
<dbReference type="GO" id="GO:0016887">
    <property type="term" value="F:ATP hydrolysis activity"/>
    <property type="evidence" value="ECO:0007669"/>
    <property type="project" value="InterPro"/>
</dbReference>
<evidence type="ECO:0000256" key="15">
    <source>
        <dbReference type="ARBA" id="ARBA00022989"/>
    </source>
</evidence>
<dbReference type="SMART" id="SM00831">
    <property type="entry name" value="Cation_ATPase_N"/>
    <property type="match status" value="1"/>
</dbReference>
<dbReference type="InterPro" id="IPR023298">
    <property type="entry name" value="ATPase_P-typ_TM_dom_sf"/>
</dbReference>
<dbReference type="PRINTS" id="PR00119">
    <property type="entry name" value="CATATPASE"/>
</dbReference>
<evidence type="ECO:0000256" key="14">
    <source>
        <dbReference type="ARBA" id="ARBA00022967"/>
    </source>
</evidence>
<dbReference type="SUPFAM" id="SSF56784">
    <property type="entry name" value="HAD-like"/>
    <property type="match status" value="1"/>
</dbReference>
<dbReference type="PRINTS" id="PR00121">
    <property type="entry name" value="NAKATPASE"/>
</dbReference>
<feature type="transmembrane region" description="Helical" evidence="20">
    <location>
        <begin position="907"/>
        <end position="926"/>
    </location>
</feature>
<dbReference type="GO" id="GO:1902600">
    <property type="term" value="P:proton transmembrane transport"/>
    <property type="evidence" value="ECO:0007669"/>
    <property type="project" value="TreeGrafter"/>
</dbReference>
<dbReference type="GO" id="GO:0005391">
    <property type="term" value="F:P-type sodium:potassium-exchanging transporter activity"/>
    <property type="evidence" value="ECO:0007669"/>
    <property type="project" value="TreeGrafter"/>
</dbReference>
<dbReference type="PANTHER" id="PTHR43294:SF9">
    <property type="entry name" value="SODIUM_POTASSIUM-TRANSPORTING ATPASE SUBUNIT ALPHA-1"/>
    <property type="match status" value="1"/>
</dbReference>
<evidence type="ECO:0000313" key="24">
    <source>
        <dbReference type="Proteomes" id="UP000562415"/>
    </source>
</evidence>
<evidence type="ECO:0000256" key="5">
    <source>
        <dbReference type="ARBA" id="ARBA00022538"/>
    </source>
</evidence>
<reference evidence="23 24" key="1">
    <citation type="submission" date="2019-09" db="EMBL/GenBank/DDBJ databases">
        <title>Bird 10,000 Genomes (B10K) Project - Family phase.</title>
        <authorList>
            <person name="Zhang G."/>
        </authorList>
    </citation>
    <scope>NUCLEOTIDE SEQUENCE [LARGE SCALE GENOMIC DNA]</scope>
    <source>
        <strain evidence="23">B10K-DU-017-47</strain>
    </source>
</reference>
<accession>A0A7K5FB33</accession>
<dbReference type="FunFam" id="3.40.50.1000:FF:000004">
    <property type="entry name" value="Sodium/potassium-transporting ATPase subunit alpha"/>
    <property type="match status" value="1"/>
</dbReference>
<comment type="caution">
    <text evidence="23">The sequence shown here is derived from an EMBL/GenBank/DDBJ whole genome shotgun (WGS) entry which is preliminary data.</text>
</comment>
<feature type="transmembrane region" description="Helical" evidence="20">
    <location>
        <begin position="90"/>
        <end position="111"/>
    </location>
</feature>
<dbReference type="SFLD" id="SFLDS00003">
    <property type="entry name" value="Haloacid_Dehalogenase"/>
    <property type="match status" value="1"/>
</dbReference>
<dbReference type="FunFam" id="2.70.150.10:FF:000106">
    <property type="entry name" value="Sodium/potassium-transporting ATPase subunit alpha"/>
    <property type="match status" value="1"/>
</dbReference>
<feature type="region of interest" description="Disordered" evidence="21">
    <location>
        <begin position="1"/>
        <end position="32"/>
    </location>
</feature>
<keyword evidence="6" id="KW-0597">Phosphoprotein</keyword>
<keyword evidence="7" id="KW-0740">Sodium/potassium transport</keyword>
<dbReference type="EMBL" id="VYZH01001062">
    <property type="protein sequence ID" value="NWS42040.1"/>
    <property type="molecule type" value="Genomic_DNA"/>
</dbReference>
<dbReference type="FunFam" id="3.40.1110.10:FF:000001">
    <property type="entry name" value="Sodium/potassium-transporting ATPase subunit alpha"/>
    <property type="match status" value="1"/>
</dbReference>
<dbReference type="InterPro" id="IPR005775">
    <property type="entry name" value="P-type_ATPase_IIC"/>
</dbReference>
<dbReference type="Pfam" id="PF00689">
    <property type="entry name" value="Cation_ATPase_C"/>
    <property type="match status" value="1"/>
</dbReference>
<evidence type="ECO:0000256" key="7">
    <source>
        <dbReference type="ARBA" id="ARBA00022607"/>
    </source>
</evidence>
<dbReference type="GO" id="GO:0030007">
    <property type="term" value="P:intracellular potassium ion homeostasis"/>
    <property type="evidence" value="ECO:0007669"/>
    <property type="project" value="TreeGrafter"/>
</dbReference>
<dbReference type="SUPFAM" id="SSF81660">
    <property type="entry name" value="Metal cation-transporting ATPase, ATP-binding domain N"/>
    <property type="match status" value="1"/>
</dbReference>
<evidence type="ECO:0000256" key="3">
    <source>
        <dbReference type="ARBA" id="ARBA00022448"/>
    </source>
</evidence>
<evidence type="ECO:0000256" key="9">
    <source>
        <dbReference type="ARBA" id="ARBA00022723"/>
    </source>
</evidence>
<keyword evidence="8 20" id="KW-0812">Transmembrane</keyword>
<keyword evidence="18 20" id="KW-0472">Membrane</keyword>
<dbReference type="Gene3D" id="3.40.50.1000">
    <property type="entry name" value="HAD superfamily/HAD-like"/>
    <property type="match status" value="1"/>
</dbReference>
<dbReference type="InterPro" id="IPR036412">
    <property type="entry name" value="HAD-like_sf"/>
</dbReference>
<dbReference type="InterPro" id="IPR018303">
    <property type="entry name" value="ATPase_P-typ_P_site"/>
</dbReference>
<dbReference type="Proteomes" id="UP000562415">
    <property type="component" value="Unassembled WGS sequence"/>
</dbReference>
<feature type="domain" description="Cation-transporting P-type ATPase N-terminal" evidence="22">
    <location>
        <begin position="36"/>
        <end position="110"/>
    </location>
</feature>
<evidence type="ECO:0000256" key="12">
    <source>
        <dbReference type="ARBA" id="ARBA00022842"/>
    </source>
</evidence>
<dbReference type="NCBIfam" id="TIGR01494">
    <property type="entry name" value="ATPase_P-type"/>
    <property type="match status" value="2"/>
</dbReference>
<comment type="subcellular location">
    <subcellularLocation>
        <location evidence="1">Cell membrane</location>
        <location evidence="1">Sarcolemma</location>
        <topology evidence="1">Multi-pass membrane protein</topology>
    </subcellularLocation>
    <subcellularLocation>
        <location evidence="20">Cell membrane</location>
        <topology evidence="20">Multi-pass membrane protein</topology>
    </subcellularLocation>
</comment>
<evidence type="ECO:0000256" key="11">
    <source>
        <dbReference type="ARBA" id="ARBA00022840"/>
    </source>
</evidence>
<evidence type="ECO:0000256" key="8">
    <source>
        <dbReference type="ARBA" id="ARBA00022692"/>
    </source>
</evidence>
<dbReference type="Gene3D" id="2.70.150.10">
    <property type="entry name" value="Calcium-transporting ATPase, cytoplasmic transduction domain A"/>
    <property type="match status" value="1"/>
</dbReference>
<dbReference type="Gene3D" id="1.20.1110.10">
    <property type="entry name" value="Calcium-transporting ATPase, transmembrane domain"/>
    <property type="match status" value="1"/>
</dbReference>
<keyword evidence="19" id="KW-0739">Sodium transport</keyword>
<dbReference type="Pfam" id="PF13246">
    <property type="entry name" value="Cation_ATPase"/>
    <property type="match status" value="1"/>
</dbReference>
<keyword evidence="13 20" id="KW-0630">Potassium</keyword>
<dbReference type="SFLD" id="SFLDG00002">
    <property type="entry name" value="C1.7:_P-type_atpase_like"/>
    <property type="match status" value="1"/>
</dbReference>
<feature type="compositionally biased region" description="Basic and acidic residues" evidence="21">
    <location>
        <begin position="22"/>
        <end position="32"/>
    </location>
</feature>
<dbReference type="SUPFAM" id="SSF81665">
    <property type="entry name" value="Calcium ATPase, transmembrane domain M"/>
    <property type="match status" value="1"/>
</dbReference>
<dbReference type="InterPro" id="IPR008250">
    <property type="entry name" value="ATPase_P-typ_transduc_dom_A_sf"/>
</dbReference>
<evidence type="ECO:0000256" key="18">
    <source>
        <dbReference type="ARBA" id="ARBA00023136"/>
    </source>
</evidence>
<dbReference type="CDD" id="cd02608">
    <property type="entry name" value="P-type_ATPase_Na-K_like"/>
    <property type="match status" value="1"/>
</dbReference>
<evidence type="ECO:0000256" key="21">
    <source>
        <dbReference type="SAM" id="MobiDB-lite"/>
    </source>
</evidence>
<dbReference type="PANTHER" id="PTHR43294">
    <property type="entry name" value="SODIUM/POTASSIUM-TRANSPORTING ATPASE SUBUNIT ALPHA"/>
    <property type="match status" value="1"/>
</dbReference>
<dbReference type="NCBIfam" id="TIGR01106">
    <property type="entry name" value="ATPase-IIC_X-K"/>
    <property type="match status" value="1"/>
</dbReference>
<dbReference type="GO" id="GO:0005524">
    <property type="term" value="F:ATP binding"/>
    <property type="evidence" value="ECO:0007669"/>
    <property type="project" value="UniProtKB-KW"/>
</dbReference>
<dbReference type="AlphaFoldDB" id="A0A7K5FB33"/>
<dbReference type="GO" id="GO:0006883">
    <property type="term" value="P:intracellular sodium ion homeostasis"/>
    <property type="evidence" value="ECO:0007669"/>
    <property type="project" value="TreeGrafter"/>
</dbReference>
<dbReference type="GO" id="GO:1990573">
    <property type="term" value="P:potassium ion import across plasma membrane"/>
    <property type="evidence" value="ECO:0007669"/>
    <property type="project" value="TreeGrafter"/>
</dbReference>
<evidence type="ECO:0000256" key="13">
    <source>
        <dbReference type="ARBA" id="ARBA00022958"/>
    </source>
</evidence>
<feature type="transmembrane region" description="Helical" evidence="20">
    <location>
        <begin position="979"/>
        <end position="995"/>
    </location>
</feature>
<keyword evidence="5 20" id="KW-0633">Potassium transport</keyword>
<evidence type="ECO:0000259" key="22">
    <source>
        <dbReference type="SMART" id="SM00831"/>
    </source>
</evidence>
<feature type="region of interest" description="Disordered" evidence="21">
    <location>
        <begin position="210"/>
        <end position="229"/>
    </location>
</feature>
<protein>
    <recommendedName>
        <fullName evidence="20">Sodium/potassium-transporting ATPase subunit alpha</fullName>
    </recommendedName>
</protein>
<keyword evidence="11 20" id="KW-0067">ATP-binding</keyword>
<dbReference type="SUPFAM" id="SSF81653">
    <property type="entry name" value="Calcium ATPase, transduction domain A"/>
    <property type="match status" value="1"/>
</dbReference>
<dbReference type="InterPro" id="IPR050510">
    <property type="entry name" value="Cation_transp_ATPase_P-type"/>
</dbReference>
<dbReference type="Gene3D" id="3.40.1110.10">
    <property type="entry name" value="Calcium-transporting ATPase, cytoplasmic domain N"/>
    <property type="match status" value="1"/>
</dbReference>
<evidence type="ECO:0000256" key="4">
    <source>
        <dbReference type="ARBA" id="ARBA00022475"/>
    </source>
</evidence>
<feature type="compositionally biased region" description="Polar residues" evidence="21">
    <location>
        <begin position="210"/>
        <end position="223"/>
    </location>
</feature>
<evidence type="ECO:0000256" key="10">
    <source>
        <dbReference type="ARBA" id="ARBA00022741"/>
    </source>
</evidence>
<dbReference type="GO" id="GO:0036376">
    <property type="term" value="P:sodium ion export across plasma membrane"/>
    <property type="evidence" value="ECO:0007669"/>
    <property type="project" value="TreeGrafter"/>
</dbReference>
<name>A0A7K5FB33_PROAR</name>
<feature type="non-terminal residue" evidence="23">
    <location>
        <position position="1017"/>
    </location>
</feature>
<evidence type="ECO:0000256" key="6">
    <source>
        <dbReference type="ARBA" id="ARBA00022553"/>
    </source>
</evidence>
<organism evidence="23 24">
    <name type="scientific">Probosciger aterrimus</name>
    <name type="common">Palm cockatoo</name>
    <dbReference type="NCBI Taxonomy" id="141839"/>
    <lineage>
        <taxon>Eukaryota</taxon>
        <taxon>Metazoa</taxon>
        <taxon>Chordata</taxon>
        <taxon>Craniata</taxon>
        <taxon>Vertebrata</taxon>
        <taxon>Euteleostomi</taxon>
        <taxon>Archelosauria</taxon>
        <taxon>Archosauria</taxon>
        <taxon>Dinosauria</taxon>
        <taxon>Saurischia</taxon>
        <taxon>Theropoda</taxon>
        <taxon>Coelurosauria</taxon>
        <taxon>Aves</taxon>
        <taxon>Neognathae</taxon>
        <taxon>Neoaves</taxon>
        <taxon>Telluraves</taxon>
        <taxon>Australaves</taxon>
        <taxon>Psittaciformes</taxon>
        <taxon>Cacatuidae</taxon>
        <taxon>Probosciger</taxon>
    </lineage>
</organism>
<sequence>AGRDKYEPTATSEHGSKKKGKKERDMDELKKEVSIDDHKLSLDELHRKYGTDLSRGLTPARAAEILARDGPNALTPPPTTPEWVKFCRQLFGGFSLLLWIGAILCFLAYSIETMVEEDSSNDNLYLGVVLAAVVIITGCFSYYQEAKSSKIMESFKNMVPQQALVVRNGEKMSINAEGVVVGDLVEVKGGDRIPADLRIISAHGCKVDNSSLTGESEPQTRSPDFSHENPLETRNIAFFSTNCVEGTARGIVINTGDRTVMGRIASLASGLEGGKTPIAVEIEHFIHLITGVAVFLGVSFFILSLILEYTWLEAVIFLIGIIVANVPEGLLATVTVCLTLTAKRMARKNCLVKNLEAVETLGSTSTICSDKTGTLTQNRMTVAHMWFDNQIHEADTTENQSGASFDKSSATWTALSRVAGLCNRAVFQANQENIPILKRAVAGDASESALLKCIELCCGSVKEMRERYPKVVEIPFNSTNKYQLSIHKNANPSESRYLLVMKGAPERILDRCSTILIHGKEQPLDEEMKDAFQNAYLELGGLGERVLGFCHLALPDDQFPEGFQFDTDELNFPVDKLCFVGLMSMIDPPRAAVPDAVGKCRSAGIKVIMVTGDHPITAKAIAKGVGIISEGNETVEDIAARLNIPVSQVNPRDAKACVVHGTDLKDMSSEQLDDILTHHTEIVFARTSPQQKLIIVEGCQRQGAIVAVTGDGVNDSPALKKADIGVAMGIAGSDVSKQAADMILLDDNFASIVTGVEEGRLIFDNLKKSIAYTLTSNIPEITPFLIFIIANIPLPLGTVTILCIDLGTDMVPAISLAYEQAESDIMKRQPRNPKTDKLVNERLISMAYGQIGMIQALGGFFTYFVIMAENGFWPSGLLGLRIQWEDRWINDVEDSYGQQWTYEQRKIVEFTCHTAFFVSIVVVQWADLIICKTRRNSVFQQGMKNKILIFGLFEETALAAFLSYCPGMDVALRMYPLKPTWWFCAFPYSLIIFLYDEIRKLIIRRNPGGWVEKETYY</sequence>